<dbReference type="SUPFAM" id="SSF56300">
    <property type="entry name" value="Metallo-dependent phosphatases"/>
    <property type="match status" value="1"/>
</dbReference>
<dbReference type="GO" id="GO:0016788">
    <property type="term" value="F:hydrolase activity, acting on ester bonds"/>
    <property type="evidence" value="ECO:0007669"/>
    <property type="project" value="TreeGrafter"/>
</dbReference>
<dbReference type="InterPro" id="IPR011230">
    <property type="entry name" value="PAP14/16/28/29"/>
</dbReference>
<dbReference type="Gene3D" id="3.60.21.10">
    <property type="match status" value="1"/>
</dbReference>
<dbReference type="PANTHER" id="PTHR32440">
    <property type="entry name" value="PHOSPHATASE DCR2-RELATED-RELATED"/>
    <property type="match status" value="1"/>
</dbReference>
<feature type="domain" description="Calcineurin-like phosphoesterase" evidence="1">
    <location>
        <begin position="86"/>
        <end position="360"/>
    </location>
</feature>
<dbReference type="EMBL" id="JAINDJ010000006">
    <property type="protein sequence ID" value="KAG9444993.1"/>
    <property type="molecule type" value="Genomic_DNA"/>
</dbReference>
<dbReference type="CDD" id="cd07383">
    <property type="entry name" value="MPP_Dcr2"/>
    <property type="match status" value="1"/>
</dbReference>
<sequence>MAVWYSVASTCPATLVKKKHGNSSLHSRVLVDGRSVQSWVSPEVVFCLLYVYLFLVFETHGDSRPMSILRSSSEETLRFSPDSSSFKIALFADLHYGENAWTDWGPWQDLNSDGVMSTVLETETPDFVIYLGDVITANNLPTPNASTYWDRAISSTRRRGIPWATIFGNHDDAPFEWPLQWFSAAGIPQLHCSSPHSDISGGSDGNCSFRGTGRVELMEEEIRNSIFLSYSRSGPTNLRPSVSNYVLNVSSSKDPKQAVAFLYFLDSGGGSYPEVISHSQVRWFQNKAEKINPDCSVPEIVFWHIPSKAFKKVAPKLGIQKPCVGSINKERVAAQEAEWGIMKVLERRPSVKAVFVGHNHGLDWCCPYKKLWLCFARHTGYGGYGNWTRGARIIDFTEQPFSLKSWIRMEDGHAHGEVVLS</sequence>
<reference evidence="2 3" key="1">
    <citation type="submission" date="2021-07" db="EMBL/GenBank/DDBJ databases">
        <title>The Aristolochia fimbriata genome: insights into angiosperm evolution, floral development and chemical biosynthesis.</title>
        <authorList>
            <person name="Jiao Y."/>
        </authorList>
    </citation>
    <scope>NUCLEOTIDE SEQUENCE [LARGE SCALE GENOMIC DNA]</scope>
    <source>
        <strain evidence="2">IBCAS-2021</strain>
        <tissue evidence="2">Leaf</tissue>
    </source>
</reference>
<proteinExistence type="predicted"/>
<evidence type="ECO:0000259" key="1">
    <source>
        <dbReference type="Pfam" id="PF00149"/>
    </source>
</evidence>
<dbReference type="Proteomes" id="UP000825729">
    <property type="component" value="Unassembled WGS sequence"/>
</dbReference>
<dbReference type="FunFam" id="3.60.21.10:FF:000172">
    <property type="entry name" value="Predicted protein"/>
    <property type="match status" value="1"/>
</dbReference>
<dbReference type="AlphaFoldDB" id="A0AAV7ECM2"/>
<dbReference type="Pfam" id="PF00149">
    <property type="entry name" value="Metallophos"/>
    <property type="match status" value="1"/>
</dbReference>
<keyword evidence="3" id="KW-1185">Reference proteome</keyword>
<dbReference type="GO" id="GO:0005737">
    <property type="term" value="C:cytoplasm"/>
    <property type="evidence" value="ECO:0007669"/>
    <property type="project" value="TreeGrafter"/>
</dbReference>
<comment type="caution">
    <text evidence="2">The sequence shown here is derived from an EMBL/GenBank/DDBJ whole genome shotgun (WGS) entry which is preliminary data.</text>
</comment>
<protein>
    <recommendedName>
        <fullName evidence="1">Calcineurin-like phosphoesterase domain-containing protein</fullName>
    </recommendedName>
</protein>
<organism evidence="2 3">
    <name type="scientific">Aristolochia fimbriata</name>
    <name type="common">White veined hardy Dutchman's pipe vine</name>
    <dbReference type="NCBI Taxonomy" id="158543"/>
    <lineage>
        <taxon>Eukaryota</taxon>
        <taxon>Viridiplantae</taxon>
        <taxon>Streptophyta</taxon>
        <taxon>Embryophyta</taxon>
        <taxon>Tracheophyta</taxon>
        <taxon>Spermatophyta</taxon>
        <taxon>Magnoliopsida</taxon>
        <taxon>Magnoliidae</taxon>
        <taxon>Piperales</taxon>
        <taxon>Aristolochiaceae</taxon>
        <taxon>Aristolochia</taxon>
    </lineage>
</organism>
<gene>
    <name evidence="2" type="ORF">H6P81_016333</name>
</gene>
<dbReference type="PIRSF" id="PIRSF030250">
    <property type="entry name" value="Ptase_At2g46880"/>
    <property type="match status" value="1"/>
</dbReference>
<evidence type="ECO:0000313" key="3">
    <source>
        <dbReference type="Proteomes" id="UP000825729"/>
    </source>
</evidence>
<dbReference type="InterPro" id="IPR004843">
    <property type="entry name" value="Calcineurin-like_PHP"/>
</dbReference>
<dbReference type="InterPro" id="IPR029052">
    <property type="entry name" value="Metallo-depent_PP-like"/>
</dbReference>
<accession>A0AAV7ECM2</accession>
<name>A0AAV7ECM2_ARIFI</name>
<dbReference type="PANTHER" id="PTHR32440:SF11">
    <property type="entry name" value="METALLOPHOSPHOESTERASE DOMAIN-CONTAINING PROTEIN"/>
    <property type="match status" value="1"/>
</dbReference>
<evidence type="ECO:0000313" key="2">
    <source>
        <dbReference type="EMBL" id="KAG9444993.1"/>
    </source>
</evidence>